<dbReference type="EMBL" id="SOYY01000009">
    <property type="protein sequence ID" value="KAA0717351.1"/>
    <property type="molecule type" value="Genomic_DNA"/>
</dbReference>
<accession>A0A5A9P861</accession>
<evidence type="ECO:0000313" key="3">
    <source>
        <dbReference type="Proteomes" id="UP000324632"/>
    </source>
</evidence>
<name>A0A5A9P861_9TELE</name>
<feature type="region of interest" description="Disordered" evidence="1">
    <location>
        <begin position="56"/>
        <end position="76"/>
    </location>
</feature>
<gene>
    <name evidence="2" type="ORF">E1301_Tti012195</name>
</gene>
<keyword evidence="3" id="KW-1185">Reference proteome</keyword>
<evidence type="ECO:0000313" key="2">
    <source>
        <dbReference type="EMBL" id="KAA0717351.1"/>
    </source>
</evidence>
<sequence length="202" mass="23128">MGRRIFDFVCVSLQNKLTRRHTHLRQAITVDKRIAVALWYLATGSRYNMPAKICSASAKPSSRRASSRQGALASAQRNRETIVISLKVQQYNPPRDTGLSHLHHGKEKPLRDNLTRTAYRNHVSSSALTEDTEVDTVWEVLTLEGSAHNGDEASTRRLLLPKRYVKTLVKRCRGEESREIWDANGNKGEIELECKRTRHWRL</sequence>
<evidence type="ECO:0000256" key="1">
    <source>
        <dbReference type="SAM" id="MobiDB-lite"/>
    </source>
</evidence>
<proteinExistence type="predicted"/>
<organism evidence="2 3">
    <name type="scientific">Triplophysa tibetana</name>
    <dbReference type="NCBI Taxonomy" id="1572043"/>
    <lineage>
        <taxon>Eukaryota</taxon>
        <taxon>Metazoa</taxon>
        <taxon>Chordata</taxon>
        <taxon>Craniata</taxon>
        <taxon>Vertebrata</taxon>
        <taxon>Euteleostomi</taxon>
        <taxon>Actinopterygii</taxon>
        <taxon>Neopterygii</taxon>
        <taxon>Teleostei</taxon>
        <taxon>Ostariophysi</taxon>
        <taxon>Cypriniformes</taxon>
        <taxon>Nemacheilidae</taxon>
        <taxon>Triplophysa</taxon>
    </lineage>
</organism>
<reference evidence="2 3" key="1">
    <citation type="journal article" date="2019" name="Mol. Ecol. Resour.">
        <title>Chromosome-level genome assembly of Triplophysa tibetana, a fish adapted to the harsh high-altitude environment of the Tibetan Plateau.</title>
        <authorList>
            <person name="Yang X."/>
            <person name="Liu H."/>
            <person name="Ma Z."/>
            <person name="Zou Y."/>
            <person name="Zou M."/>
            <person name="Mao Y."/>
            <person name="Li X."/>
            <person name="Wang H."/>
            <person name="Chen T."/>
            <person name="Wang W."/>
            <person name="Yang R."/>
        </authorList>
    </citation>
    <scope>NUCLEOTIDE SEQUENCE [LARGE SCALE GENOMIC DNA]</scope>
    <source>
        <strain evidence="2">TTIB1903HZAU</strain>
        <tissue evidence="2">Muscle</tissue>
    </source>
</reference>
<dbReference type="Proteomes" id="UP000324632">
    <property type="component" value="Chromosome 9"/>
</dbReference>
<dbReference type="AlphaFoldDB" id="A0A5A9P861"/>
<comment type="caution">
    <text evidence="2">The sequence shown here is derived from an EMBL/GenBank/DDBJ whole genome shotgun (WGS) entry which is preliminary data.</text>
</comment>
<protein>
    <submittedName>
        <fullName evidence="2">Uncharacterized protein</fullName>
    </submittedName>
</protein>